<feature type="transmembrane region" description="Helical" evidence="2">
    <location>
        <begin position="146"/>
        <end position="164"/>
    </location>
</feature>
<gene>
    <name evidence="3" type="primary">WBGene00283756</name>
</gene>
<name>A0A2A6BIS1_PRIPA</name>
<accession>A0A8R1Z2A5</accession>
<evidence type="ECO:0000313" key="3">
    <source>
        <dbReference type="EnsemblMetazoa" id="PPA45387.1"/>
    </source>
</evidence>
<feature type="compositionally biased region" description="Basic and acidic residues" evidence="1">
    <location>
        <begin position="282"/>
        <end position="292"/>
    </location>
</feature>
<feature type="region of interest" description="Disordered" evidence="1">
    <location>
        <begin position="1"/>
        <end position="35"/>
    </location>
</feature>
<evidence type="ECO:0000256" key="1">
    <source>
        <dbReference type="SAM" id="MobiDB-lite"/>
    </source>
</evidence>
<keyword evidence="2" id="KW-0812">Transmembrane</keyword>
<feature type="compositionally biased region" description="Polar residues" evidence="1">
    <location>
        <begin position="265"/>
        <end position="281"/>
    </location>
</feature>
<feature type="region of interest" description="Disordered" evidence="1">
    <location>
        <begin position="244"/>
        <end position="292"/>
    </location>
</feature>
<keyword evidence="2" id="KW-0472">Membrane</keyword>
<sequence length="292" mass="33681">MPPIPSGPRPRSRAASERSEGHHQQPSRVSPAPPRLFYLPQRPLTSELDLTDTEITPFGPDTKVASIAGRPRAGSMDHGLGQNDRPIFKRRAVADWHLLVEFVWAIVWICADTKDNLQNQLIIAFTFVAGILTSRIMVFAIDCNRLLAHVAFLFMTLLWMPRLYPIYLVITYNSEVILTDSNPYYSSYLAIVAVLLLHLWINYEYSRAYSLISKEKEDARIAEEERVVSDKKWREKQKIRKLRMKRKQAEERARARREREAENGTLVNEDTPSTSTGQKSSNSHDHFYVERE</sequence>
<feature type="transmembrane region" description="Helical" evidence="2">
    <location>
        <begin position="92"/>
        <end position="109"/>
    </location>
</feature>
<keyword evidence="2" id="KW-1133">Transmembrane helix</keyword>
<accession>A0A2A6BIS1</accession>
<keyword evidence="4" id="KW-1185">Reference proteome</keyword>
<protein>
    <submittedName>
        <fullName evidence="3">Uncharacterized protein</fullName>
    </submittedName>
</protein>
<reference evidence="4" key="1">
    <citation type="journal article" date="2008" name="Nat. Genet.">
        <title>The Pristionchus pacificus genome provides a unique perspective on nematode lifestyle and parasitism.</title>
        <authorList>
            <person name="Dieterich C."/>
            <person name="Clifton S.W."/>
            <person name="Schuster L.N."/>
            <person name="Chinwalla A."/>
            <person name="Delehaunty K."/>
            <person name="Dinkelacker I."/>
            <person name="Fulton L."/>
            <person name="Fulton R."/>
            <person name="Godfrey J."/>
            <person name="Minx P."/>
            <person name="Mitreva M."/>
            <person name="Roeseler W."/>
            <person name="Tian H."/>
            <person name="Witte H."/>
            <person name="Yang S.P."/>
            <person name="Wilson R.K."/>
            <person name="Sommer R.J."/>
        </authorList>
    </citation>
    <scope>NUCLEOTIDE SEQUENCE [LARGE SCALE GENOMIC DNA]</scope>
    <source>
        <strain evidence="4">PS312</strain>
    </source>
</reference>
<proteinExistence type="predicted"/>
<organism evidence="3 4">
    <name type="scientific">Pristionchus pacificus</name>
    <name type="common">Parasitic nematode worm</name>
    <dbReference type="NCBI Taxonomy" id="54126"/>
    <lineage>
        <taxon>Eukaryota</taxon>
        <taxon>Metazoa</taxon>
        <taxon>Ecdysozoa</taxon>
        <taxon>Nematoda</taxon>
        <taxon>Chromadorea</taxon>
        <taxon>Rhabditida</taxon>
        <taxon>Rhabditina</taxon>
        <taxon>Diplogasteromorpha</taxon>
        <taxon>Diplogasteroidea</taxon>
        <taxon>Neodiplogasteridae</taxon>
        <taxon>Pristionchus</taxon>
    </lineage>
</organism>
<reference evidence="3" key="2">
    <citation type="submission" date="2022-06" db="UniProtKB">
        <authorList>
            <consortium name="EnsemblMetazoa"/>
        </authorList>
    </citation>
    <scope>IDENTIFICATION</scope>
    <source>
        <strain evidence="3">PS312</strain>
    </source>
</reference>
<feature type="compositionally biased region" description="Basic and acidic residues" evidence="1">
    <location>
        <begin position="247"/>
        <end position="262"/>
    </location>
</feature>
<evidence type="ECO:0000313" key="4">
    <source>
        <dbReference type="Proteomes" id="UP000005239"/>
    </source>
</evidence>
<evidence type="ECO:0000256" key="2">
    <source>
        <dbReference type="SAM" id="Phobius"/>
    </source>
</evidence>
<feature type="transmembrane region" description="Helical" evidence="2">
    <location>
        <begin position="184"/>
        <end position="203"/>
    </location>
</feature>
<feature type="compositionally biased region" description="Basic and acidic residues" evidence="1">
    <location>
        <begin position="14"/>
        <end position="23"/>
    </location>
</feature>
<dbReference type="EnsemblMetazoa" id="PPA45387.1">
    <property type="protein sequence ID" value="PPA45387.1"/>
    <property type="gene ID" value="WBGene00283756"/>
</dbReference>
<dbReference type="AlphaFoldDB" id="A0A2A6BIS1"/>
<feature type="transmembrane region" description="Helical" evidence="2">
    <location>
        <begin position="121"/>
        <end position="139"/>
    </location>
</feature>
<dbReference type="Proteomes" id="UP000005239">
    <property type="component" value="Unassembled WGS sequence"/>
</dbReference>